<dbReference type="Pfam" id="PF05746">
    <property type="entry name" value="DALR_1"/>
    <property type="match status" value="1"/>
</dbReference>
<evidence type="ECO:0000313" key="5">
    <source>
        <dbReference type="EMBL" id="NCJ05956.1"/>
    </source>
</evidence>
<keyword evidence="1" id="KW-0436">Ligase</keyword>
<dbReference type="GO" id="GO:0006420">
    <property type="term" value="P:arginyl-tRNA aminoacylation"/>
    <property type="evidence" value="ECO:0007669"/>
    <property type="project" value="InterPro"/>
</dbReference>
<evidence type="ECO:0000256" key="2">
    <source>
        <dbReference type="ARBA" id="ARBA00022741"/>
    </source>
</evidence>
<dbReference type="EMBL" id="WVIC01000008">
    <property type="protein sequence ID" value="NCJ05956.1"/>
    <property type="molecule type" value="Genomic_DNA"/>
</dbReference>
<dbReference type="InterPro" id="IPR008909">
    <property type="entry name" value="DALR_anticod-bd"/>
</dbReference>
<proteinExistence type="predicted"/>
<dbReference type="InterPro" id="IPR009080">
    <property type="entry name" value="tRNAsynth_Ia_anticodon-bd"/>
</dbReference>
<dbReference type="Proteomes" id="UP000607397">
    <property type="component" value="Unassembled WGS sequence"/>
</dbReference>
<dbReference type="Gene3D" id="1.10.730.10">
    <property type="entry name" value="Isoleucyl-tRNA Synthetase, Domain 1"/>
    <property type="match status" value="1"/>
</dbReference>
<keyword evidence="6" id="KW-1185">Reference proteome</keyword>
<evidence type="ECO:0000259" key="4">
    <source>
        <dbReference type="SMART" id="SM00836"/>
    </source>
</evidence>
<organism evidence="5 6">
    <name type="scientific">Petrachloros mirabilis ULC683</name>
    <dbReference type="NCBI Taxonomy" id="2781853"/>
    <lineage>
        <taxon>Bacteria</taxon>
        <taxon>Bacillati</taxon>
        <taxon>Cyanobacteriota</taxon>
        <taxon>Cyanophyceae</taxon>
        <taxon>Synechococcales</taxon>
        <taxon>Petrachlorosaceae</taxon>
        <taxon>Petrachloros</taxon>
        <taxon>Petrachloros mirabilis</taxon>
    </lineage>
</organism>
<dbReference type="SMART" id="SM00836">
    <property type="entry name" value="DALR_1"/>
    <property type="match status" value="1"/>
</dbReference>
<dbReference type="GO" id="GO:0004814">
    <property type="term" value="F:arginine-tRNA ligase activity"/>
    <property type="evidence" value="ECO:0007669"/>
    <property type="project" value="InterPro"/>
</dbReference>
<evidence type="ECO:0000256" key="1">
    <source>
        <dbReference type="ARBA" id="ARBA00022598"/>
    </source>
</evidence>
<name>A0A8K1ZXL7_9CYAN</name>
<reference evidence="5" key="1">
    <citation type="submission" date="2019-12" db="EMBL/GenBank/DDBJ databases">
        <title>High-Quality draft genome sequences of three cyanobacteria isolated from the limestone walls of the Old Cathedral of Coimbra.</title>
        <authorList>
            <person name="Tiago I."/>
            <person name="Soares F."/>
            <person name="Portugal A."/>
        </authorList>
    </citation>
    <scope>NUCLEOTIDE SEQUENCE [LARGE SCALE GENOMIC DNA]</scope>
    <source>
        <strain evidence="5">C</strain>
    </source>
</reference>
<protein>
    <recommendedName>
        <fullName evidence="4">DALR anticodon binding domain-containing protein</fullName>
    </recommendedName>
</protein>
<gene>
    <name evidence="5" type="ORF">GS597_05395</name>
</gene>
<comment type="caution">
    <text evidence="5">The sequence shown here is derived from an EMBL/GenBank/DDBJ whole genome shotgun (WGS) entry which is preliminary data.</text>
</comment>
<evidence type="ECO:0000256" key="3">
    <source>
        <dbReference type="ARBA" id="ARBA00022840"/>
    </source>
</evidence>
<dbReference type="AlphaFoldDB" id="A0A8K1ZXL7"/>
<accession>A0A8K1ZXL7</accession>
<keyword evidence="2" id="KW-0547">Nucleotide-binding</keyword>
<feature type="domain" description="DALR anticodon binding" evidence="4">
    <location>
        <begin position="161"/>
        <end position="316"/>
    </location>
</feature>
<dbReference type="RefSeq" id="WP_161824436.1">
    <property type="nucleotide sequence ID" value="NZ_WVIC01000008.1"/>
</dbReference>
<keyword evidence="3" id="KW-0067">ATP-binding</keyword>
<dbReference type="GO" id="GO:0005524">
    <property type="term" value="F:ATP binding"/>
    <property type="evidence" value="ECO:0007669"/>
    <property type="project" value="UniProtKB-KW"/>
</dbReference>
<evidence type="ECO:0000313" key="6">
    <source>
        <dbReference type="Proteomes" id="UP000607397"/>
    </source>
</evidence>
<sequence length="316" mass="34876">MGSVPKFPLLPTHWIDYPSPATALIHHLGQAIAQQQIHRPAAPWSVPIYMTDLGEWRSSLVLERSGLGQGLSWGRQLLSDLGSFSCSQVNSTAQGAGGWTFWLQSPGWLHARLPPWALALCLQGLMRTPPQLRPAPAQNRPCLESSHSNRTEIEAAVLDGLQYAHARCCHLLHLGAETGLIALAFQDGYPLLLDPLAQLPWLDANQQLWCSHPAEVALLRSLLQFPASLQRQNRYYLPISSTQIALCSPPAQYLGQYLGNLVEQFAQFHRLCNIFGEVKHQHPNQATARLGLLLILQPVLAFVLRSLLAAEAPTEA</sequence>
<dbReference type="SUPFAM" id="SSF47323">
    <property type="entry name" value="Anticodon-binding domain of a subclass of class I aminoacyl-tRNA synthetases"/>
    <property type="match status" value="1"/>
</dbReference>